<organism evidence="3 4">
    <name type="scientific">Actinomyces slackii</name>
    <dbReference type="NCBI Taxonomy" id="52774"/>
    <lineage>
        <taxon>Bacteria</taxon>
        <taxon>Bacillati</taxon>
        <taxon>Actinomycetota</taxon>
        <taxon>Actinomycetes</taxon>
        <taxon>Actinomycetales</taxon>
        <taxon>Actinomycetaceae</taxon>
        <taxon>Actinomyces</taxon>
    </lineage>
</organism>
<proteinExistence type="predicted"/>
<evidence type="ECO:0000256" key="2">
    <source>
        <dbReference type="SAM" id="Phobius"/>
    </source>
</evidence>
<name>A0A448K9L5_9ACTO</name>
<feature type="transmembrane region" description="Helical" evidence="2">
    <location>
        <begin position="61"/>
        <end position="78"/>
    </location>
</feature>
<reference evidence="3 4" key="1">
    <citation type="submission" date="2018-12" db="EMBL/GenBank/DDBJ databases">
        <authorList>
            <consortium name="Pathogen Informatics"/>
        </authorList>
    </citation>
    <scope>NUCLEOTIDE SEQUENCE [LARGE SCALE GENOMIC DNA]</scope>
    <source>
        <strain evidence="3 4">NCTC11923</strain>
    </source>
</reference>
<dbReference type="RefSeq" id="WP_051281406.1">
    <property type="nucleotide sequence ID" value="NZ_CBCRWE010000052.1"/>
</dbReference>
<accession>A0A448K9L5</accession>
<dbReference type="EMBL" id="LR134363">
    <property type="protein sequence ID" value="VEG73594.1"/>
    <property type="molecule type" value="Genomic_DNA"/>
</dbReference>
<gene>
    <name evidence="3" type="ORF">NCTC11923_00203</name>
</gene>
<keyword evidence="2" id="KW-0472">Membrane</keyword>
<feature type="transmembrane region" description="Helical" evidence="2">
    <location>
        <begin position="38"/>
        <end position="55"/>
    </location>
</feature>
<protein>
    <submittedName>
        <fullName evidence="3">Uncharacterized protein</fullName>
    </submittedName>
</protein>
<feature type="region of interest" description="Disordered" evidence="1">
    <location>
        <begin position="132"/>
        <end position="169"/>
    </location>
</feature>
<evidence type="ECO:0000313" key="3">
    <source>
        <dbReference type="EMBL" id="VEG73594.1"/>
    </source>
</evidence>
<dbReference type="STRING" id="1278298.GCA_000428685_01035"/>
<dbReference type="Proteomes" id="UP000276899">
    <property type="component" value="Chromosome"/>
</dbReference>
<sequence>MISRVREWFNGGDPRGREKIRAWATGDDGRSRGYTRSVGVHVTWLMVLACVLYPLTKGIGSIFVLVLAIFLMGGRAFIENQVRRDFSDLNEARRQYERTRNPEYLEFMVLRAEGMLEDNKILTDSSRQALEEHAEWARKRQERAARKDGSRKDGSSKNGSRTDKSGEEK</sequence>
<keyword evidence="4" id="KW-1185">Reference proteome</keyword>
<dbReference type="KEGG" id="asla:NCTC11923_00203"/>
<dbReference type="AlphaFoldDB" id="A0A448K9L5"/>
<keyword evidence="2" id="KW-1133">Transmembrane helix</keyword>
<keyword evidence="2" id="KW-0812">Transmembrane</keyword>
<evidence type="ECO:0000256" key="1">
    <source>
        <dbReference type="SAM" id="MobiDB-lite"/>
    </source>
</evidence>
<evidence type="ECO:0000313" key="4">
    <source>
        <dbReference type="Proteomes" id="UP000276899"/>
    </source>
</evidence>